<dbReference type="PANTHER" id="PTHR43000">
    <property type="entry name" value="DTDP-D-GLUCOSE 4,6-DEHYDRATASE-RELATED"/>
    <property type="match status" value="1"/>
</dbReference>
<evidence type="ECO:0000313" key="2">
    <source>
        <dbReference type="EMBL" id="KAH9309830.1"/>
    </source>
</evidence>
<dbReference type="AlphaFoldDB" id="A0AA38L6K6"/>
<sequence>MNAACVEWMGICFVVMVSLLHIILDVLVFQELICLKAHGAAGFIVSYVANDLVRKYPEYKIVVLDKVDYCSNLKNLLPSKSFPNFKFVWGDIANAHL</sequence>
<name>A0AA38L6K6_TAXCH</name>
<gene>
    <name evidence="2" type="ORF">KI387_037741</name>
</gene>
<keyword evidence="3" id="KW-1185">Reference proteome</keyword>
<evidence type="ECO:0000313" key="3">
    <source>
        <dbReference type="Proteomes" id="UP000824469"/>
    </source>
</evidence>
<accession>A0AA38L6K6</accession>
<feature type="non-terminal residue" evidence="2">
    <location>
        <position position="97"/>
    </location>
</feature>
<dbReference type="Gene3D" id="3.40.50.720">
    <property type="entry name" value="NAD(P)-binding Rossmann-like Domain"/>
    <property type="match status" value="1"/>
</dbReference>
<proteinExistence type="predicted"/>
<dbReference type="Proteomes" id="UP000824469">
    <property type="component" value="Unassembled WGS sequence"/>
</dbReference>
<keyword evidence="1" id="KW-1133">Transmembrane helix</keyword>
<evidence type="ECO:0000256" key="1">
    <source>
        <dbReference type="SAM" id="Phobius"/>
    </source>
</evidence>
<protein>
    <submittedName>
        <fullName evidence="2">Uncharacterized protein</fullName>
    </submittedName>
</protein>
<reference evidence="2 3" key="1">
    <citation type="journal article" date="2021" name="Nat. Plants">
        <title>The Taxus genome provides insights into paclitaxel biosynthesis.</title>
        <authorList>
            <person name="Xiong X."/>
            <person name="Gou J."/>
            <person name="Liao Q."/>
            <person name="Li Y."/>
            <person name="Zhou Q."/>
            <person name="Bi G."/>
            <person name="Li C."/>
            <person name="Du R."/>
            <person name="Wang X."/>
            <person name="Sun T."/>
            <person name="Guo L."/>
            <person name="Liang H."/>
            <person name="Lu P."/>
            <person name="Wu Y."/>
            <person name="Zhang Z."/>
            <person name="Ro D.K."/>
            <person name="Shang Y."/>
            <person name="Huang S."/>
            <person name="Yan J."/>
        </authorList>
    </citation>
    <scope>NUCLEOTIDE SEQUENCE [LARGE SCALE GENOMIC DNA]</scope>
    <source>
        <strain evidence="2">Ta-2019</strain>
    </source>
</reference>
<organism evidence="2 3">
    <name type="scientific">Taxus chinensis</name>
    <name type="common">Chinese yew</name>
    <name type="synonym">Taxus wallichiana var. chinensis</name>
    <dbReference type="NCBI Taxonomy" id="29808"/>
    <lineage>
        <taxon>Eukaryota</taxon>
        <taxon>Viridiplantae</taxon>
        <taxon>Streptophyta</taxon>
        <taxon>Embryophyta</taxon>
        <taxon>Tracheophyta</taxon>
        <taxon>Spermatophyta</taxon>
        <taxon>Pinopsida</taxon>
        <taxon>Pinidae</taxon>
        <taxon>Conifers II</taxon>
        <taxon>Cupressales</taxon>
        <taxon>Taxaceae</taxon>
        <taxon>Taxus</taxon>
    </lineage>
</organism>
<comment type="caution">
    <text evidence="2">The sequence shown here is derived from an EMBL/GenBank/DDBJ whole genome shotgun (WGS) entry which is preliminary data.</text>
</comment>
<keyword evidence="1" id="KW-0472">Membrane</keyword>
<feature type="transmembrane region" description="Helical" evidence="1">
    <location>
        <begin position="6"/>
        <end position="29"/>
    </location>
</feature>
<dbReference type="EMBL" id="JAHRHJ020000007">
    <property type="protein sequence ID" value="KAH9309830.1"/>
    <property type="molecule type" value="Genomic_DNA"/>
</dbReference>
<keyword evidence="1" id="KW-0812">Transmembrane</keyword>